<proteinExistence type="predicted"/>
<gene>
    <name evidence="1" type="ORF">bcere0026_45040</name>
</gene>
<dbReference type="HOGENOM" id="CLU_186603_0_0_9"/>
<organism evidence="1">
    <name type="scientific">Bacillus mycoides</name>
    <dbReference type="NCBI Taxonomy" id="1405"/>
    <lineage>
        <taxon>Bacteria</taxon>
        <taxon>Bacillati</taxon>
        <taxon>Bacillota</taxon>
        <taxon>Bacilli</taxon>
        <taxon>Bacillales</taxon>
        <taxon>Bacillaceae</taxon>
        <taxon>Bacillus</taxon>
        <taxon>Bacillus cereus group</taxon>
    </lineage>
</organism>
<reference evidence="1" key="1">
    <citation type="journal article" date="2012" name="Genome Res.">
        <title>Genomic characterization of the Bacillus cereus sensu lato species: Backdrop to the evolution of Bacillus anthracis.</title>
        <authorList>
            <person name="Zwick M.E."/>
            <person name="Joseph S.J."/>
            <person name="Didelot X."/>
            <person name="Chen P.E."/>
            <person name="Bishop-Lilly K.A."/>
            <person name="Stewart A.C."/>
            <person name="Willner K."/>
            <person name="Nolan N."/>
            <person name="Lentz S."/>
            <person name="Thomason M.K."/>
            <person name="Sozhamannan S."/>
            <person name="Mateczun A.J."/>
            <person name="Du L."/>
            <person name="Read T.D."/>
        </authorList>
    </citation>
    <scope>NUCLEOTIDE SEQUENCE [LARGE SCALE GENOMIC DNA]</scope>
    <source>
        <strain evidence="1">AH603</strain>
    </source>
</reference>
<accession>C2Y0L4</accession>
<evidence type="ECO:0000313" key="1">
    <source>
        <dbReference type="EMBL" id="EEL68593.1"/>
    </source>
</evidence>
<accession>C2Q275</accession>
<comment type="caution">
    <text evidence="1">The sequence shown here is derived from an EMBL/GenBank/DDBJ whole genome shotgun (WGS) entry which is preliminary data.</text>
</comment>
<dbReference type="Pfam" id="PF10732">
    <property type="entry name" value="DUF2524"/>
    <property type="match status" value="1"/>
</dbReference>
<dbReference type="Proteomes" id="UP000001753">
    <property type="component" value="Chromosome"/>
</dbReference>
<protein>
    <submittedName>
        <fullName evidence="1">Uncharacterized protein</fullName>
    </submittedName>
</protein>
<dbReference type="AlphaFoldDB" id="C2Q275"/>
<sequence>MKQGGTIMAERQSLEEYITQAEQAVEYAKEQLDQGMRQEHYNTMEYSDAQLQLEQAYNDLQTMQQHANDEQREQLNRARMAIRQLQHQMIITPH</sequence>
<dbReference type="InterPro" id="IPR019668">
    <property type="entry name" value="Uncharacterised_YtzC"/>
</dbReference>
<dbReference type="EMBL" id="ACMP01000122">
    <property type="protein sequence ID" value="EEL68593.1"/>
    <property type="molecule type" value="Genomic_DNA"/>
</dbReference>
<name>C2Q275_BACMY</name>